<reference evidence="4" key="1">
    <citation type="journal article" date="2016" name="Nature">
        <title>The genome of the seagrass Zostera marina reveals angiosperm adaptation to the sea.</title>
        <authorList>
            <person name="Olsen J.L."/>
            <person name="Rouze P."/>
            <person name="Verhelst B."/>
            <person name="Lin Y.-C."/>
            <person name="Bayer T."/>
            <person name="Collen J."/>
            <person name="Dattolo E."/>
            <person name="De Paoli E."/>
            <person name="Dittami S."/>
            <person name="Maumus F."/>
            <person name="Michel G."/>
            <person name="Kersting A."/>
            <person name="Lauritano C."/>
            <person name="Lohaus R."/>
            <person name="Toepel M."/>
            <person name="Tonon T."/>
            <person name="Vanneste K."/>
            <person name="Amirebrahimi M."/>
            <person name="Brakel J."/>
            <person name="Bostroem C."/>
            <person name="Chovatia M."/>
            <person name="Grimwood J."/>
            <person name="Jenkins J.W."/>
            <person name="Jueterbock A."/>
            <person name="Mraz A."/>
            <person name="Stam W.T."/>
            <person name="Tice H."/>
            <person name="Bornberg-Bauer E."/>
            <person name="Green P.J."/>
            <person name="Pearson G.A."/>
            <person name="Procaccini G."/>
            <person name="Duarte C.M."/>
            <person name="Schmutz J."/>
            <person name="Reusch T.B.H."/>
            <person name="Van de Peer Y."/>
        </authorList>
    </citation>
    <scope>NUCLEOTIDE SEQUENCE [LARGE SCALE GENOMIC DNA]</scope>
    <source>
        <strain evidence="4">cv. Finnish</strain>
    </source>
</reference>
<dbReference type="OMA" id="WTIQDEL"/>
<keyword evidence="1" id="KW-0344">Guanine-nucleotide releasing factor</keyword>
<evidence type="ECO:0000256" key="1">
    <source>
        <dbReference type="ARBA" id="ARBA00022658"/>
    </source>
</evidence>
<dbReference type="EMBL" id="LFYR01000129">
    <property type="protein sequence ID" value="KMZ75665.1"/>
    <property type="molecule type" value="Genomic_DNA"/>
</dbReference>
<dbReference type="Proteomes" id="UP000036987">
    <property type="component" value="Unassembled WGS sequence"/>
</dbReference>
<dbReference type="Pfam" id="PF12783">
    <property type="entry name" value="Sec7-like_HUS"/>
    <property type="match status" value="1"/>
</dbReference>
<dbReference type="GO" id="GO:0005085">
    <property type="term" value="F:guanyl-nucleotide exchange factor activity"/>
    <property type="evidence" value="ECO:0007669"/>
    <property type="project" value="UniProtKB-KW"/>
</dbReference>
<sequence>MVRPKGIGGDCYDDEEGDRRGFGGNSSVQLKEVGVSCMLSTEVGALLAVIRRPVDPNATDVTVADTHVIVALKNLRSLIFQPHGEWHTIDPVLYISPFINVIQSDEIPAPATALAISAVLKIIRLNIFDEKTPGAGDAIQAVVHGITNCRLERTDHVTEDAVLMRILQVLLAVMRSRVSAFLTDHAVTTVVNTCFQVVQHSACRGDMLQKNARHTMHELVQIIFIKLPEIKPNGSGKGSEIEFDEEGGLIGPPVYGTQCMVDIFKFLCSLLNVVVECSDGLGPMSWDEDVQLFALILINSAIELGGEAIGNHPRLLWTIQDELFYYLIYYGTRSTPLFLSMICSTVLNLYHFLRRSVDVV</sequence>
<dbReference type="STRING" id="29655.A0A0K9Q5E7"/>
<evidence type="ECO:0000313" key="4">
    <source>
        <dbReference type="Proteomes" id="UP000036987"/>
    </source>
</evidence>
<feature type="domain" description="Mon2/Sec7/BIG1-like HUS" evidence="2">
    <location>
        <begin position="257"/>
        <end position="355"/>
    </location>
</feature>
<evidence type="ECO:0000259" key="2">
    <source>
        <dbReference type="Pfam" id="PF12783"/>
    </source>
</evidence>
<dbReference type="PANTHER" id="PTHR10663:SF322">
    <property type="entry name" value="ARF GUANINE-NUCLEOTIDE EXCHANGE FACTOR GNL2"/>
    <property type="match status" value="1"/>
</dbReference>
<accession>A0A0K9Q5E7</accession>
<protein>
    <submittedName>
        <fullName evidence="3">ARF guanine-nucleotide exchange factor 2</fullName>
    </submittedName>
</protein>
<dbReference type="InterPro" id="IPR032691">
    <property type="entry name" value="Mon2/Sec7/BIG1-like_HUS"/>
</dbReference>
<name>A0A0K9Q5E7_ZOSMR</name>
<dbReference type="AlphaFoldDB" id="A0A0K9Q5E7"/>
<dbReference type="PANTHER" id="PTHR10663">
    <property type="entry name" value="GUANYL-NUCLEOTIDE EXCHANGE FACTOR"/>
    <property type="match status" value="1"/>
</dbReference>
<organism evidence="3 4">
    <name type="scientific">Zostera marina</name>
    <name type="common">Eelgrass</name>
    <dbReference type="NCBI Taxonomy" id="29655"/>
    <lineage>
        <taxon>Eukaryota</taxon>
        <taxon>Viridiplantae</taxon>
        <taxon>Streptophyta</taxon>
        <taxon>Embryophyta</taxon>
        <taxon>Tracheophyta</taxon>
        <taxon>Spermatophyta</taxon>
        <taxon>Magnoliopsida</taxon>
        <taxon>Liliopsida</taxon>
        <taxon>Zosteraceae</taxon>
        <taxon>Zostera</taxon>
    </lineage>
</organism>
<gene>
    <name evidence="3" type="ORF">ZOSMA_111G00160</name>
</gene>
<dbReference type="OrthoDB" id="430364at2759"/>
<keyword evidence="4" id="KW-1185">Reference proteome</keyword>
<proteinExistence type="predicted"/>
<comment type="caution">
    <text evidence="3">The sequence shown here is derived from an EMBL/GenBank/DDBJ whole genome shotgun (WGS) entry which is preliminary data.</text>
</comment>
<evidence type="ECO:0000313" key="3">
    <source>
        <dbReference type="EMBL" id="KMZ75665.1"/>
    </source>
</evidence>